<dbReference type="GO" id="GO:0030420">
    <property type="term" value="P:establishment of competence for transformation"/>
    <property type="evidence" value="ECO:0007669"/>
    <property type="project" value="UniProtKB-KW"/>
</dbReference>
<keyword evidence="2" id="KW-0178">Competence</keyword>
<dbReference type="InterPro" id="IPR012902">
    <property type="entry name" value="N_methyl_site"/>
</dbReference>
<evidence type="ECO:0000256" key="2">
    <source>
        <dbReference type="ARBA" id="ARBA00023287"/>
    </source>
</evidence>
<dbReference type="Proteomes" id="UP000253908">
    <property type="component" value="Chromosome"/>
</dbReference>
<dbReference type="PROSITE" id="PS00409">
    <property type="entry name" value="PROKAR_NTER_METHYL"/>
    <property type="match status" value="1"/>
</dbReference>
<dbReference type="NCBIfam" id="TIGR02532">
    <property type="entry name" value="IV_pilin_GFxxxE"/>
    <property type="match status" value="1"/>
</dbReference>
<proteinExistence type="predicted"/>
<feature type="transmembrane region" description="Helical" evidence="3">
    <location>
        <begin position="12"/>
        <end position="35"/>
    </location>
</feature>
<protein>
    <recommendedName>
        <fullName evidence="6">Prepilin-type N-terminal cleavage/methylation domain-containing protein</fullName>
    </recommendedName>
</protein>
<name>A0A345PI57_9BACI</name>
<organism evidence="4 5">
    <name type="scientific">Oceanobacillus zhaokaii</name>
    <dbReference type="NCBI Taxonomy" id="2052660"/>
    <lineage>
        <taxon>Bacteria</taxon>
        <taxon>Bacillati</taxon>
        <taxon>Bacillota</taxon>
        <taxon>Bacilli</taxon>
        <taxon>Bacillales</taxon>
        <taxon>Bacillaceae</taxon>
        <taxon>Oceanobacillus</taxon>
    </lineage>
</organism>
<keyword evidence="3" id="KW-0472">Membrane</keyword>
<dbReference type="RefSeq" id="WP_114916973.1">
    <property type="nucleotide sequence ID" value="NZ_CP024848.1"/>
</dbReference>
<keyword evidence="5" id="KW-1185">Reference proteome</keyword>
<evidence type="ECO:0008006" key="6">
    <source>
        <dbReference type="Google" id="ProtNLM"/>
    </source>
</evidence>
<dbReference type="KEGG" id="ocn:CUC15_12470"/>
<keyword evidence="3" id="KW-1133">Transmembrane helix</keyword>
<dbReference type="AlphaFoldDB" id="A0A345PI57"/>
<dbReference type="GO" id="GO:0009986">
    <property type="term" value="C:cell surface"/>
    <property type="evidence" value="ECO:0007669"/>
    <property type="project" value="UniProtKB-SubCell"/>
</dbReference>
<comment type="subcellular location">
    <subcellularLocation>
        <location evidence="1">Cell surface</location>
    </subcellularLocation>
</comment>
<keyword evidence="3" id="KW-0812">Transmembrane</keyword>
<evidence type="ECO:0000256" key="1">
    <source>
        <dbReference type="ARBA" id="ARBA00004241"/>
    </source>
</evidence>
<sequence>MMNNEKGITLIEVLATLVISSLFMGIIYTVVMMSMEYSSVETKKTQLQQEANYIITDLQRIHRNGECYVLSITESEVAVAEDCANKKMEVLSSGYVYKTESTYDRKKIDPNIENVDLSNFRIQDSENENIVVEITTIISRYKNTE</sequence>
<dbReference type="Pfam" id="PF07963">
    <property type="entry name" value="N_methyl"/>
    <property type="match status" value="1"/>
</dbReference>
<evidence type="ECO:0000256" key="3">
    <source>
        <dbReference type="SAM" id="Phobius"/>
    </source>
</evidence>
<dbReference type="OrthoDB" id="2928337at2"/>
<accession>A0A345PI57</accession>
<evidence type="ECO:0000313" key="5">
    <source>
        <dbReference type="Proteomes" id="UP000253908"/>
    </source>
</evidence>
<reference evidence="5" key="1">
    <citation type="submission" date="2017-11" db="EMBL/GenBank/DDBJ databases">
        <authorList>
            <person name="Zhu W."/>
        </authorList>
    </citation>
    <scope>NUCLEOTIDE SEQUENCE [LARGE SCALE GENOMIC DNA]</scope>
    <source>
        <strain evidence="5">160</strain>
    </source>
</reference>
<gene>
    <name evidence="4" type="ORF">CUC15_12470</name>
</gene>
<dbReference type="EMBL" id="CP024848">
    <property type="protein sequence ID" value="AXI09687.1"/>
    <property type="molecule type" value="Genomic_DNA"/>
</dbReference>
<evidence type="ECO:0000313" key="4">
    <source>
        <dbReference type="EMBL" id="AXI09687.1"/>
    </source>
</evidence>